<feature type="domain" description="GAF" evidence="2">
    <location>
        <begin position="59"/>
        <end position="208"/>
    </location>
</feature>
<dbReference type="EMBL" id="AP022570">
    <property type="protein sequence ID" value="BBX51367.1"/>
    <property type="molecule type" value="Genomic_DNA"/>
</dbReference>
<feature type="coiled-coil region" evidence="1">
    <location>
        <begin position="11"/>
        <end position="38"/>
    </location>
</feature>
<reference evidence="3 4" key="1">
    <citation type="journal article" date="2019" name="Emerg. Microbes Infect.">
        <title>Comprehensive subspecies identification of 175 nontuberculous mycobacteria species based on 7547 genomic profiles.</title>
        <authorList>
            <person name="Matsumoto Y."/>
            <person name="Kinjo T."/>
            <person name="Motooka D."/>
            <person name="Nabeya D."/>
            <person name="Jung N."/>
            <person name="Uechi K."/>
            <person name="Horii T."/>
            <person name="Iida T."/>
            <person name="Fujita J."/>
            <person name="Nakamura S."/>
        </authorList>
    </citation>
    <scope>NUCLEOTIDE SEQUENCE [LARGE SCALE GENOMIC DNA]</scope>
    <source>
        <strain evidence="3 4">JCM 12603</strain>
    </source>
</reference>
<proteinExistence type="predicted"/>
<name>A0A6N4VCJ0_9MYCO</name>
<dbReference type="KEGG" id="mpof:MPOR_23930"/>
<evidence type="ECO:0000313" key="4">
    <source>
        <dbReference type="Proteomes" id="UP000466785"/>
    </source>
</evidence>
<accession>A0A6N4VCJ0</accession>
<dbReference type="AlphaFoldDB" id="A0A6N4VCJ0"/>
<dbReference type="InterPro" id="IPR003018">
    <property type="entry name" value="GAF"/>
</dbReference>
<dbReference type="SUPFAM" id="SSF55781">
    <property type="entry name" value="GAF domain-like"/>
    <property type="match status" value="1"/>
</dbReference>
<dbReference type="RefSeq" id="WP_163673947.1">
    <property type="nucleotide sequence ID" value="NZ_AP022570.1"/>
</dbReference>
<gene>
    <name evidence="3" type="ORF">MPOR_23930</name>
</gene>
<protein>
    <recommendedName>
        <fullName evidence="2">GAF domain-containing protein</fullName>
    </recommendedName>
</protein>
<dbReference type="InterPro" id="IPR029016">
    <property type="entry name" value="GAF-like_dom_sf"/>
</dbReference>
<evidence type="ECO:0000313" key="3">
    <source>
        <dbReference type="EMBL" id="BBX51367.1"/>
    </source>
</evidence>
<keyword evidence="4" id="KW-1185">Reference proteome</keyword>
<dbReference type="Gene3D" id="3.30.450.40">
    <property type="match status" value="1"/>
</dbReference>
<evidence type="ECO:0000259" key="2">
    <source>
        <dbReference type="SMART" id="SM00065"/>
    </source>
</evidence>
<sequence length="296" mass="31468">MAAEHSDDVDSSEAAARLAQLQEEVERLQRRIAEDRFAQDLRDALQTASAAAAIGAPVSYSRLLNMIVATAADIIDAKSALLCLVDGDSDELVFEAAFTDSDGEPKRVRVPLGDGVAGLVARTGQPMAISDTDDDDRDANDIAAAMGFRPKNILCVPLSFQGNVIGVLELLDKEGAEAFSVADMEAIGLFANLAAVTVEQSRNHSRVGTMVADLIRAVDGSPDYDRHGLTQRAHTFTTELGKQTGFRNSLALARLVQEIVNSGDDATEAVKGILASFVTFLRSRDTTSTGDGGISW</sequence>
<dbReference type="Proteomes" id="UP000466785">
    <property type="component" value="Chromosome"/>
</dbReference>
<organism evidence="3 4">
    <name type="scientific">Mycolicibacterium poriferae</name>
    <dbReference type="NCBI Taxonomy" id="39694"/>
    <lineage>
        <taxon>Bacteria</taxon>
        <taxon>Bacillati</taxon>
        <taxon>Actinomycetota</taxon>
        <taxon>Actinomycetes</taxon>
        <taxon>Mycobacteriales</taxon>
        <taxon>Mycobacteriaceae</taxon>
        <taxon>Mycolicibacterium</taxon>
    </lineage>
</organism>
<dbReference type="SMART" id="SM00065">
    <property type="entry name" value="GAF"/>
    <property type="match status" value="1"/>
</dbReference>
<keyword evidence="1" id="KW-0175">Coiled coil</keyword>
<evidence type="ECO:0000256" key="1">
    <source>
        <dbReference type="SAM" id="Coils"/>
    </source>
</evidence>
<dbReference type="Pfam" id="PF13185">
    <property type="entry name" value="GAF_2"/>
    <property type="match status" value="1"/>
</dbReference>